<keyword evidence="11 12" id="KW-1208">Phospholipid metabolism</keyword>
<evidence type="ECO:0000256" key="3">
    <source>
        <dbReference type="ARBA" id="ARBA00022516"/>
    </source>
</evidence>
<feature type="active site" evidence="12">
    <location>
        <position position="221"/>
    </location>
</feature>
<evidence type="ECO:0000256" key="13">
    <source>
        <dbReference type="NCBIfam" id="TIGR04265"/>
    </source>
</evidence>
<evidence type="ECO:0000256" key="7">
    <source>
        <dbReference type="ARBA" id="ARBA00022989"/>
    </source>
</evidence>
<reference evidence="15 16" key="1">
    <citation type="submission" date="2019-07" db="EMBL/GenBank/DDBJ databases">
        <title>Genomic Encyclopedia of Archaeal and Bacterial Type Strains, Phase II (KMG-II): from individual species to whole genera.</title>
        <authorList>
            <person name="Goeker M."/>
        </authorList>
    </citation>
    <scope>NUCLEOTIDE SEQUENCE [LARGE SCALE GENOMIC DNA]</scope>
    <source>
        <strain evidence="15 16">DSM 17527</strain>
    </source>
</reference>
<feature type="active site" evidence="12">
    <location>
        <position position="216"/>
    </location>
</feature>
<dbReference type="PANTHER" id="PTHR21248:SF22">
    <property type="entry name" value="PHOSPHOLIPASE D"/>
    <property type="match status" value="1"/>
</dbReference>
<dbReference type="Proteomes" id="UP000324376">
    <property type="component" value="Unassembled WGS sequence"/>
</dbReference>
<keyword evidence="4 12" id="KW-0808">Transferase</keyword>
<feature type="active site" evidence="12">
    <location>
        <position position="393"/>
    </location>
</feature>
<evidence type="ECO:0000256" key="12">
    <source>
        <dbReference type="HAMAP-Rule" id="MF_01916"/>
    </source>
</evidence>
<dbReference type="InterPro" id="IPR030874">
    <property type="entry name" value="Cardiolipin_synth_Firmi"/>
</dbReference>
<dbReference type="Gene3D" id="3.30.870.10">
    <property type="entry name" value="Endonuclease Chain A"/>
    <property type="match status" value="2"/>
</dbReference>
<feature type="transmembrane region" description="Helical" evidence="12">
    <location>
        <begin position="32"/>
        <end position="52"/>
    </location>
</feature>
<keyword evidence="9 12" id="KW-0472">Membrane</keyword>
<evidence type="ECO:0000256" key="5">
    <source>
        <dbReference type="ARBA" id="ARBA00022692"/>
    </source>
</evidence>
<dbReference type="Pfam" id="PF13396">
    <property type="entry name" value="PLDc_N"/>
    <property type="match status" value="1"/>
</dbReference>
<keyword evidence="8 12" id="KW-0443">Lipid metabolism</keyword>
<evidence type="ECO:0000256" key="10">
    <source>
        <dbReference type="ARBA" id="ARBA00023209"/>
    </source>
</evidence>
<feature type="domain" description="PLD phosphodiesterase" evidence="14">
    <location>
        <begin position="209"/>
        <end position="236"/>
    </location>
</feature>
<feature type="active site" evidence="12">
    <location>
        <position position="214"/>
    </location>
</feature>
<name>A0A5S5C497_9FLAO</name>
<evidence type="ECO:0000256" key="2">
    <source>
        <dbReference type="ARBA" id="ARBA00022475"/>
    </source>
</evidence>
<evidence type="ECO:0000256" key="11">
    <source>
        <dbReference type="ARBA" id="ARBA00023264"/>
    </source>
</evidence>
<protein>
    <recommendedName>
        <fullName evidence="12 13">Cardiolipin synthase</fullName>
        <shortName evidence="12">CL synthase</shortName>
        <ecNumber evidence="12 13">2.7.8.-</ecNumber>
    </recommendedName>
</protein>
<evidence type="ECO:0000256" key="9">
    <source>
        <dbReference type="ARBA" id="ARBA00023136"/>
    </source>
</evidence>
<dbReference type="EC" id="2.7.8.-" evidence="12 13"/>
<keyword evidence="5 12" id="KW-0812">Transmembrane</keyword>
<dbReference type="EMBL" id="VNHU01000004">
    <property type="protein sequence ID" value="TYP74241.1"/>
    <property type="molecule type" value="Genomic_DNA"/>
</dbReference>
<evidence type="ECO:0000256" key="8">
    <source>
        <dbReference type="ARBA" id="ARBA00023098"/>
    </source>
</evidence>
<evidence type="ECO:0000256" key="4">
    <source>
        <dbReference type="ARBA" id="ARBA00022679"/>
    </source>
</evidence>
<sequence>MIYDILIAVYILIASLIVIQLILNGLRPAKTLAWMLAIFTIPVGGILLYFILGRNRRKNKLIHYKHTDKIKAFVEKSVQHCQPVSLFEYEEHKKLIQLIINTTSFLPITGNAFRYLKNGKITFEAIFEALRSAKSFIHIQYYIFEDGELADIFIEIFKIKVKEGVQIRILYDAIGSLSLSKKYIKQLKDIGVEVYSFLPVRFGRFLASINYRNHRKIIVVDNKIAFTGGINLSDKYIKNVSLLGIWHDIHLELKGPIVNNIHAIFATDWSFVSEKDDILHPSYFSPTLPVGKATGQIVYSGPDSEQSATQQLYFSMITEASSYVYIANPYIIPGEAILDALKVAALSGVDVRLLLSDKSDSRLVRWCVRSYFEELLVAKVKIYLYPDNFLHSKIIVADDTVASIGTTNMDIRSFEQNYEVNALIYDDDFAISLKDDFLRDCKKSAIIDYSEFEKRSNKEKMLEGIAKMFSPVL</sequence>
<feature type="transmembrane region" description="Helical" evidence="12">
    <location>
        <begin position="7"/>
        <end position="26"/>
    </location>
</feature>
<proteinExistence type="inferred from homology"/>
<dbReference type="NCBIfam" id="TIGR04265">
    <property type="entry name" value="bac_cardiolipin"/>
    <property type="match status" value="1"/>
</dbReference>
<dbReference type="Pfam" id="PF13091">
    <property type="entry name" value="PLDc_2"/>
    <property type="match status" value="2"/>
</dbReference>
<comment type="subcellular location">
    <subcellularLocation>
        <location evidence="1 12">Cell membrane</location>
        <topology evidence="1 12">Multi-pass membrane protein</topology>
    </subcellularLocation>
</comment>
<evidence type="ECO:0000256" key="6">
    <source>
        <dbReference type="ARBA" id="ARBA00022737"/>
    </source>
</evidence>
<dbReference type="OrthoDB" id="9762009at2"/>
<feature type="active site" evidence="12">
    <location>
        <position position="391"/>
    </location>
</feature>
<dbReference type="AlphaFoldDB" id="A0A5S5C497"/>
<dbReference type="CDD" id="cd09110">
    <property type="entry name" value="PLDc_CLS_1"/>
    <property type="match status" value="1"/>
</dbReference>
<evidence type="ECO:0000256" key="1">
    <source>
        <dbReference type="ARBA" id="ARBA00004651"/>
    </source>
</evidence>
<dbReference type="GO" id="GO:0005886">
    <property type="term" value="C:plasma membrane"/>
    <property type="evidence" value="ECO:0007669"/>
    <property type="project" value="UniProtKB-SubCell"/>
</dbReference>
<dbReference type="PROSITE" id="PS50035">
    <property type="entry name" value="PLD"/>
    <property type="match status" value="2"/>
</dbReference>
<organism evidence="15 16">
    <name type="scientific">Aquimarina intermedia</name>
    <dbReference type="NCBI Taxonomy" id="350814"/>
    <lineage>
        <taxon>Bacteria</taxon>
        <taxon>Pseudomonadati</taxon>
        <taxon>Bacteroidota</taxon>
        <taxon>Flavobacteriia</taxon>
        <taxon>Flavobacteriales</taxon>
        <taxon>Flavobacteriaceae</taxon>
        <taxon>Aquimarina</taxon>
    </lineage>
</organism>
<dbReference type="HAMAP" id="MF_01916">
    <property type="entry name" value="Cardiolipin_synth_Cls"/>
    <property type="match status" value="1"/>
</dbReference>
<dbReference type="GO" id="GO:0008808">
    <property type="term" value="F:cardiolipin synthase activity"/>
    <property type="evidence" value="ECO:0007669"/>
    <property type="project" value="UniProtKB-UniRule"/>
</dbReference>
<evidence type="ECO:0000313" key="16">
    <source>
        <dbReference type="Proteomes" id="UP000324376"/>
    </source>
</evidence>
<keyword evidence="6" id="KW-0677">Repeat</keyword>
<evidence type="ECO:0000313" key="15">
    <source>
        <dbReference type="EMBL" id="TYP74241.1"/>
    </source>
</evidence>
<dbReference type="GO" id="GO:0032049">
    <property type="term" value="P:cardiolipin biosynthetic process"/>
    <property type="evidence" value="ECO:0007669"/>
    <property type="project" value="UniProtKB-UniRule"/>
</dbReference>
<keyword evidence="10 12" id="KW-0594">Phospholipid biosynthesis</keyword>
<dbReference type="InterPro" id="IPR022924">
    <property type="entry name" value="Cardiolipin_synthase"/>
</dbReference>
<dbReference type="SMART" id="SM00155">
    <property type="entry name" value="PLDc"/>
    <property type="match status" value="2"/>
</dbReference>
<keyword evidence="16" id="KW-1185">Reference proteome</keyword>
<feature type="domain" description="PLD phosphodiesterase" evidence="14">
    <location>
        <begin position="386"/>
        <end position="413"/>
    </location>
</feature>
<gene>
    <name evidence="15" type="ORF">BD809_10459</name>
</gene>
<evidence type="ECO:0000259" key="14">
    <source>
        <dbReference type="PROSITE" id="PS50035"/>
    </source>
</evidence>
<comment type="catalytic activity">
    <reaction evidence="12">
        <text>2 a 1,2-diacyl-sn-glycero-3-phospho-(1'-sn-glycerol) = a cardiolipin + glycerol</text>
        <dbReference type="Rhea" id="RHEA:31451"/>
        <dbReference type="ChEBI" id="CHEBI:17754"/>
        <dbReference type="ChEBI" id="CHEBI:62237"/>
        <dbReference type="ChEBI" id="CHEBI:64716"/>
    </reaction>
</comment>
<accession>A0A5S5C497</accession>
<comment type="function">
    <text evidence="12">Catalyzes the reversible phosphatidyl group transfer from one phosphatidylglycerol molecule to another to form cardiolipin (CL) (diphosphatidylglycerol) and glycerol.</text>
</comment>
<dbReference type="RefSeq" id="WP_148782359.1">
    <property type="nucleotide sequence ID" value="NZ_VNHU01000004.1"/>
</dbReference>
<comment type="caution">
    <text evidence="15">The sequence shown here is derived from an EMBL/GenBank/DDBJ whole genome shotgun (WGS) entry which is preliminary data.</text>
</comment>
<dbReference type="CDD" id="cd09112">
    <property type="entry name" value="PLDc_CLS_2"/>
    <property type="match status" value="1"/>
</dbReference>
<comment type="similarity">
    <text evidence="12">Belongs to the phospholipase D family. Cardiolipin synthase subfamily.</text>
</comment>
<keyword evidence="3 12" id="KW-0444">Lipid biosynthesis</keyword>
<feature type="active site" evidence="12">
    <location>
        <position position="398"/>
    </location>
</feature>
<dbReference type="InterPro" id="IPR025202">
    <property type="entry name" value="PLD-like_dom"/>
</dbReference>
<dbReference type="InterPro" id="IPR027379">
    <property type="entry name" value="CLS_N"/>
</dbReference>
<dbReference type="InterPro" id="IPR001736">
    <property type="entry name" value="PLipase_D/transphosphatidylase"/>
</dbReference>
<dbReference type="SUPFAM" id="SSF56024">
    <property type="entry name" value="Phospholipase D/nuclease"/>
    <property type="match status" value="2"/>
</dbReference>
<keyword evidence="2 12" id="KW-1003">Cell membrane</keyword>
<dbReference type="PANTHER" id="PTHR21248">
    <property type="entry name" value="CARDIOLIPIN SYNTHASE"/>
    <property type="match status" value="1"/>
</dbReference>
<keyword evidence="7 12" id="KW-1133">Transmembrane helix</keyword>